<dbReference type="OrthoDB" id="2864505at2"/>
<sequence length="124" mass="14422">MKKTSILIMFMPLIILSACSHLSFYQKEHGSVELHSDRQILFFSNESRIDKETAYYDALLDLKKDFPQEINGMIVYPEKKKNPYKVDSYPAIIVIENETILLHLEGSYTAKDEILKPLKKILNQ</sequence>
<dbReference type="EMBL" id="WKKI01000006">
    <property type="protein sequence ID" value="MRX71664.1"/>
    <property type="molecule type" value="Genomic_DNA"/>
</dbReference>
<keyword evidence="1" id="KW-0732">Signal</keyword>
<reference evidence="2 3" key="1">
    <citation type="submission" date="2019-11" db="EMBL/GenBank/DDBJ databases">
        <title>Bacillus lacus genome.</title>
        <authorList>
            <person name="Allen C.J."/>
            <person name="Newman J.D."/>
        </authorList>
    </citation>
    <scope>NUCLEOTIDE SEQUENCE [LARGE SCALE GENOMIC DNA]</scope>
    <source>
        <strain evidence="2 3">KCTC 33946</strain>
    </source>
</reference>
<keyword evidence="3" id="KW-1185">Reference proteome</keyword>
<evidence type="ECO:0000313" key="3">
    <source>
        <dbReference type="Proteomes" id="UP000448867"/>
    </source>
</evidence>
<dbReference type="PROSITE" id="PS51257">
    <property type="entry name" value="PROKAR_LIPOPROTEIN"/>
    <property type="match status" value="1"/>
</dbReference>
<proteinExistence type="predicted"/>
<dbReference type="RefSeq" id="WP_154306797.1">
    <property type="nucleotide sequence ID" value="NZ_WKKI01000006.1"/>
</dbReference>
<dbReference type="Proteomes" id="UP000448867">
    <property type="component" value="Unassembled WGS sequence"/>
</dbReference>
<feature type="chain" id="PRO_5039707404" description="Small peptidoglycan-associated lipoprotein" evidence="1">
    <location>
        <begin position="23"/>
        <end position="124"/>
    </location>
</feature>
<feature type="signal peptide" evidence="1">
    <location>
        <begin position="1"/>
        <end position="22"/>
    </location>
</feature>
<protein>
    <recommendedName>
        <fullName evidence="4">Small peptidoglycan-associated lipoprotein</fullName>
    </recommendedName>
</protein>
<accession>A0A7X2IXY8</accession>
<name>A0A7X2IXY8_9BACI</name>
<evidence type="ECO:0008006" key="4">
    <source>
        <dbReference type="Google" id="ProtNLM"/>
    </source>
</evidence>
<evidence type="ECO:0000313" key="2">
    <source>
        <dbReference type="EMBL" id="MRX71664.1"/>
    </source>
</evidence>
<comment type="caution">
    <text evidence="2">The sequence shown here is derived from an EMBL/GenBank/DDBJ whole genome shotgun (WGS) entry which is preliminary data.</text>
</comment>
<dbReference type="AlphaFoldDB" id="A0A7X2IXY8"/>
<organism evidence="2 3">
    <name type="scientific">Metabacillus lacus</name>
    <dbReference type="NCBI Taxonomy" id="1983721"/>
    <lineage>
        <taxon>Bacteria</taxon>
        <taxon>Bacillati</taxon>
        <taxon>Bacillota</taxon>
        <taxon>Bacilli</taxon>
        <taxon>Bacillales</taxon>
        <taxon>Bacillaceae</taxon>
        <taxon>Metabacillus</taxon>
    </lineage>
</organism>
<gene>
    <name evidence="2" type="ORF">GJU40_05680</name>
</gene>
<evidence type="ECO:0000256" key="1">
    <source>
        <dbReference type="SAM" id="SignalP"/>
    </source>
</evidence>